<dbReference type="OMA" id="YNEIRPY"/>
<dbReference type="InterPro" id="IPR010987">
    <property type="entry name" value="Glutathione-S-Trfase_C-like"/>
</dbReference>
<evidence type="ECO:0000259" key="5">
    <source>
        <dbReference type="PROSITE" id="PS50404"/>
    </source>
</evidence>
<name>A0A1D2MJ77_ORCCI</name>
<dbReference type="OrthoDB" id="414243at2759"/>
<comment type="similarity">
    <text evidence="3">Belongs to the GST superfamily. Sigma family.</text>
</comment>
<comment type="catalytic activity">
    <reaction evidence="4">
        <text>RX + glutathione = an S-substituted glutathione + a halide anion + H(+)</text>
        <dbReference type="Rhea" id="RHEA:16437"/>
        <dbReference type="ChEBI" id="CHEBI:15378"/>
        <dbReference type="ChEBI" id="CHEBI:16042"/>
        <dbReference type="ChEBI" id="CHEBI:17792"/>
        <dbReference type="ChEBI" id="CHEBI:57925"/>
        <dbReference type="ChEBI" id="CHEBI:90779"/>
        <dbReference type="EC" id="2.5.1.18"/>
    </reaction>
</comment>
<reference evidence="7 8" key="1">
    <citation type="journal article" date="2016" name="Genome Biol. Evol.">
        <title>Gene Family Evolution Reflects Adaptation to Soil Environmental Stressors in the Genome of the Collembolan Orchesella cincta.</title>
        <authorList>
            <person name="Faddeeva-Vakhrusheva A."/>
            <person name="Derks M.F."/>
            <person name="Anvar S.Y."/>
            <person name="Agamennone V."/>
            <person name="Suring W."/>
            <person name="Smit S."/>
            <person name="van Straalen N.M."/>
            <person name="Roelofs D."/>
        </authorList>
    </citation>
    <scope>NUCLEOTIDE SEQUENCE [LARGE SCALE GENOMIC DNA]</scope>
    <source>
        <tissue evidence="7">Mixed pool</tissue>
    </source>
</reference>
<dbReference type="InterPro" id="IPR004046">
    <property type="entry name" value="GST_C"/>
</dbReference>
<evidence type="ECO:0000313" key="8">
    <source>
        <dbReference type="Proteomes" id="UP000094527"/>
    </source>
</evidence>
<dbReference type="CDD" id="cd03039">
    <property type="entry name" value="GST_N_Sigma_like"/>
    <property type="match status" value="1"/>
</dbReference>
<dbReference type="InterPro" id="IPR004045">
    <property type="entry name" value="Glutathione_S-Trfase_N"/>
</dbReference>
<dbReference type="CDD" id="cd03192">
    <property type="entry name" value="GST_C_Sigma_like"/>
    <property type="match status" value="1"/>
</dbReference>
<dbReference type="SUPFAM" id="SSF52833">
    <property type="entry name" value="Thioredoxin-like"/>
    <property type="match status" value="1"/>
</dbReference>
<dbReference type="EMBL" id="LJIJ01001082">
    <property type="protein sequence ID" value="ODM93067.1"/>
    <property type="molecule type" value="Genomic_DNA"/>
</dbReference>
<dbReference type="FunFam" id="1.20.1050.10:FF:000030">
    <property type="entry name" value="Glutathione S-transferase S1"/>
    <property type="match status" value="1"/>
</dbReference>
<dbReference type="InterPro" id="IPR050213">
    <property type="entry name" value="GST_superfamily"/>
</dbReference>
<sequence length="212" mass="25010">MTVPKYRLTYFNWMWIAEPTRFLLSYVGEDFEDVRLSYEEWMKDDPKINKNDFPYGKLPVLEDRENNLKLGQSFAIARYLARKYNLVGNTIVDAAKCDEYADVLKDMLSEVEPMWRADEKQKAEIKAAFLEKTVPRYFSVIETDLKNNGGKYLVGKTTTWVDFLCAHFTEMFQIYLNTDILTNYPALKAHQHQVFEISAIKEWKDKRPVTPY</sequence>
<protein>
    <recommendedName>
        <fullName evidence="1">glutathione transferase</fullName>
        <ecNumber evidence="1">2.5.1.18</ecNumber>
    </recommendedName>
</protein>
<dbReference type="PROSITE" id="PS50405">
    <property type="entry name" value="GST_CTER"/>
    <property type="match status" value="1"/>
</dbReference>
<feature type="domain" description="GST N-terminal" evidence="5">
    <location>
        <begin position="4"/>
        <end position="88"/>
    </location>
</feature>
<dbReference type="STRING" id="48709.A0A1D2MJ77"/>
<comment type="caution">
    <text evidence="7">The sequence shown here is derived from an EMBL/GenBank/DDBJ whole genome shotgun (WGS) entry which is preliminary data.</text>
</comment>
<dbReference type="AlphaFoldDB" id="A0A1D2MJ77"/>
<keyword evidence="8" id="KW-1185">Reference proteome</keyword>
<dbReference type="Proteomes" id="UP000094527">
    <property type="component" value="Unassembled WGS sequence"/>
</dbReference>
<evidence type="ECO:0000256" key="2">
    <source>
        <dbReference type="ARBA" id="ARBA00022679"/>
    </source>
</evidence>
<gene>
    <name evidence="7" type="ORF">Ocin01_13616</name>
</gene>
<dbReference type="InterPro" id="IPR040079">
    <property type="entry name" value="Glutathione_S-Trfase"/>
</dbReference>
<evidence type="ECO:0000256" key="1">
    <source>
        <dbReference type="ARBA" id="ARBA00012452"/>
    </source>
</evidence>
<dbReference type="SFLD" id="SFLDG01205">
    <property type="entry name" value="AMPS.1"/>
    <property type="match status" value="1"/>
</dbReference>
<dbReference type="Pfam" id="PF14497">
    <property type="entry name" value="GST_C_3"/>
    <property type="match status" value="1"/>
</dbReference>
<dbReference type="GO" id="GO:0006749">
    <property type="term" value="P:glutathione metabolic process"/>
    <property type="evidence" value="ECO:0007669"/>
    <property type="project" value="TreeGrafter"/>
</dbReference>
<dbReference type="GO" id="GO:0004364">
    <property type="term" value="F:glutathione transferase activity"/>
    <property type="evidence" value="ECO:0007669"/>
    <property type="project" value="UniProtKB-EC"/>
</dbReference>
<evidence type="ECO:0000256" key="3">
    <source>
        <dbReference type="ARBA" id="ARBA00038317"/>
    </source>
</evidence>
<keyword evidence="2 7" id="KW-0808">Transferase</keyword>
<dbReference type="PANTHER" id="PTHR11571:SF224">
    <property type="entry name" value="HEMATOPOIETIC PROSTAGLANDIN D SYNTHASE"/>
    <property type="match status" value="1"/>
</dbReference>
<dbReference type="Pfam" id="PF02798">
    <property type="entry name" value="GST_N"/>
    <property type="match status" value="1"/>
</dbReference>
<dbReference type="InterPro" id="IPR036282">
    <property type="entry name" value="Glutathione-S-Trfase_C_sf"/>
</dbReference>
<dbReference type="SFLD" id="SFLDS00019">
    <property type="entry name" value="Glutathione_Transferase_(cytos"/>
    <property type="match status" value="1"/>
</dbReference>
<dbReference type="PROSITE" id="PS50404">
    <property type="entry name" value="GST_NTER"/>
    <property type="match status" value="1"/>
</dbReference>
<evidence type="ECO:0000256" key="4">
    <source>
        <dbReference type="ARBA" id="ARBA00047960"/>
    </source>
</evidence>
<dbReference type="InterPro" id="IPR036249">
    <property type="entry name" value="Thioredoxin-like_sf"/>
</dbReference>
<evidence type="ECO:0000313" key="7">
    <source>
        <dbReference type="EMBL" id="ODM93067.1"/>
    </source>
</evidence>
<dbReference type="SFLD" id="SFLDG00363">
    <property type="entry name" value="AMPS_(cytGST):_Alpha-__Mu-__Pi"/>
    <property type="match status" value="1"/>
</dbReference>
<organism evidence="7 8">
    <name type="scientific">Orchesella cincta</name>
    <name type="common">Springtail</name>
    <name type="synonym">Podura cincta</name>
    <dbReference type="NCBI Taxonomy" id="48709"/>
    <lineage>
        <taxon>Eukaryota</taxon>
        <taxon>Metazoa</taxon>
        <taxon>Ecdysozoa</taxon>
        <taxon>Arthropoda</taxon>
        <taxon>Hexapoda</taxon>
        <taxon>Collembola</taxon>
        <taxon>Entomobryomorpha</taxon>
        <taxon>Entomobryoidea</taxon>
        <taxon>Orchesellidae</taxon>
        <taxon>Orchesellinae</taxon>
        <taxon>Orchesella</taxon>
    </lineage>
</organism>
<dbReference type="PANTHER" id="PTHR11571">
    <property type="entry name" value="GLUTATHIONE S-TRANSFERASE"/>
    <property type="match status" value="1"/>
</dbReference>
<dbReference type="Gene3D" id="3.40.30.10">
    <property type="entry name" value="Glutaredoxin"/>
    <property type="match status" value="1"/>
</dbReference>
<feature type="domain" description="GST C-terminal" evidence="6">
    <location>
        <begin position="90"/>
        <end position="212"/>
    </location>
</feature>
<evidence type="ECO:0000259" key="6">
    <source>
        <dbReference type="PROSITE" id="PS50405"/>
    </source>
</evidence>
<dbReference type="EC" id="2.5.1.18" evidence="1"/>
<proteinExistence type="inferred from homology"/>
<accession>A0A1D2MJ77</accession>
<dbReference type="Gene3D" id="1.20.1050.10">
    <property type="match status" value="1"/>
</dbReference>
<dbReference type="SUPFAM" id="SSF47616">
    <property type="entry name" value="GST C-terminal domain-like"/>
    <property type="match status" value="1"/>
</dbReference>